<comment type="PTM">
    <text evidence="11">Upon Fe-S cluster removal intramolecular disulfide bonds are formed.</text>
</comment>
<dbReference type="Proteomes" id="UP000534286">
    <property type="component" value="Unassembled WGS sequence"/>
</dbReference>
<evidence type="ECO:0000313" key="13">
    <source>
        <dbReference type="EMBL" id="MBB4936005.1"/>
    </source>
</evidence>
<dbReference type="Pfam" id="PF02467">
    <property type="entry name" value="Whib"/>
    <property type="match status" value="1"/>
</dbReference>
<proteinExistence type="inferred from homology"/>
<keyword evidence="5 11" id="KW-0408">Iron</keyword>
<comment type="caution">
    <text evidence="13">The sequence shown here is derived from an EMBL/GenBank/DDBJ whole genome shotgun (WGS) entry which is preliminary data.</text>
</comment>
<comment type="cofactor">
    <cofactor evidence="11">
        <name>[4Fe-4S] cluster</name>
        <dbReference type="ChEBI" id="CHEBI:49883"/>
    </cofactor>
    <text evidence="11">Binds 1 [4Fe-4S] cluster per subunit. Following nitrosylation of the [4Fe-4S] cluster binds 1 [4Fe-8(NO)] cluster per subunit.</text>
</comment>
<dbReference type="PROSITE" id="PS51674">
    <property type="entry name" value="4FE4S_WBL"/>
    <property type="match status" value="1"/>
</dbReference>
<evidence type="ECO:0000256" key="2">
    <source>
        <dbReference type="ARBA" id="ARBA00006597"/>
    </source>
</evidence>
<dbReference type="InterPro" id="IPR003482">
    <property type="entry name" value="Whib"/>
</dbReference>
<keyword evidence="8 11" id="KW-0238">DNA-binding</keyword>
<keyword evidence="11" id="KW-0963">Cytoplasm</keyword>
<keyword evidence="3 11" id="KW-0004">4Fe-4S</keyword>
<dbReference type="InterPro" id="IPR034768">
    <property type="entry name" value="4FE4S_WBL"/>
</dbReference>
<evidence type="ECO:0000256" key="3">
    <source>
        <dbReference type="ARBA" id="ARBA00022485"/>
    </source>
</evidence>
<dbReference type="EMBL" id="JACHJU010000001">
    <property type="protein sequence ID" value="MBB4936005.1"/>
    <property type="molecule type" value="Genomic_DNA"/>
</dbReference>
<keyword evidence="14" id="KW-1185">Reference proteome</keyword>
<keyword evidence="7 11" id="KW-0805">Transcription regulation</keyword>
<evidence type="ECO:0000256" key="1">
    <source>
        <dbReference type="ARBA" id="ARBA00004496"/>
    </source>
</evidence>
<organism evidence="13 14">
    <name type="scientific">Streptosporangium album</name>
    <dbReference type="NCBI Taxonomy" id="47479"/>
    <lineage>
        <taxon>Bacteria</taxon>
        <taxon>Bacillati</taxon>
        <taxon>Actinomycetota</taxon>
        <taxon>Actinomycetes</taxon>
        <taxon>Streptosporangiales</taxon>
        <taxon>Streptosporangiaceae</taxon>
        <taxon>Streptosporangium</taxon>
    </lineage>
</organism>
<keyword evidence="4 11" id="KW-0479">Metal-binding</keyword>
<keyword evidence="9 11" id="KW-1015">Disulfide bond</keyword>
<keyword evidence="6 11" id="KW-0411">Iron-sulfur</keyword>
<feature type="domain" description="4Fe-4S Wbl-type" evidence="12">
    <location>
        <begin position="26"/>
        <end position="83"/>
    </location>
</feature>
<dbReference type="GO" id="GO:0051539">
    <property type="term" value="F:4 iron, 4 sulfur cluster binding"/>
    <property type="evidence" value="ECO:0007669"/>
    <property type="project" value="UniProtKB-UniRule"/>
</dbReference>
<dbReference type="GO" id="GO:0047134">
    <property type="term" value="F:protein-disulfide reductase [NAD(P)H] activity"/>
    <property type="evidence" value="ECO:0007669"/>
    <property type="project" value="TreeGrafter"/>
</dbReference>
<comment type="similarity">
    <text evidence="2 11">Belongs to the WhiB family.</text>
</comment>
<dbReference type="GO" id="GO:0045892">
    <property type="term" value="P:negative regulation of DNA-templated transcription"/>
    <property type="evidence" value="ECO:0007669"/>
    <property type="project" value="TreeGrafter"/>
</dbReference>
<accession>A0A7W7RPY2</accession>
<evidence type="ECO:0000256" key="6">
    <source>
        <dbReference type="ARBA" id="ARBA00023014"/>
    </source>
</evidence>
<evidence type="ECO:0000256" key="9">
    <source>
        <dbReference type="ARBA" id="ARBA00023157"/>
    </source>
</evidence>
<evidence type="ECO:0000256" key="5">
    <source>
        <dbReference type="ARBA" id="ARBA00023004"/>
    </source>
</evidence>
<dbReference type="GO" id="GO:0003677">
    <property type="term" value="F:DNA binding"/>
    <property type="evidence" value="ECO:0007669"/>
    <property type="project" value="UniProtKB-UniRule"/>
</dbReference>
<evidence type="ECO:0000256" key="11">
    <source>
        <dbReference type="HAMAP-Rule" id="MF_01479"/>
    </source>
</evidence>
<dbReference type="GO" id="GO:0046872">
    <property type="term" value="F:metal ion binding"/>
    <property type="evidence" value="ECO:0007669"/>
    <property type="project" value="UniProtKB-KW"/>
</dbReference>
<dbReference type="PANTHER" id="PTHR38839">
    <property type="entry name" value="TRANSCRIPTIONAL REGULATOR WHID-RELATED"/>
    <property type="match status" value="1"/>
</dbReference>
<evidence type="ECO:0000256" key="7">
    <source>
        <dbReference type="ARBA" id="ARBA00023015"/>
    </source>
</evidence>
<keyword evidence="10 11" id="KW-0804">Transcription</keyword>
<dbReference type="HAMAP" id="MF_01479">
    <property type="entry name" value="WhiB"/>
    <property type="match status" value="1"/>
</dbReference>
<feature type="binding site" evidence="11">
    <location>
        <position position="27"/>
    </location>
    <ligand>
        <name>[4Fe-4S] cluster</name>
        <dbReference type="ChEBI" id="CHEBI:49883"/>
    </ligand>
</feature>
<gene>
    <name evidence="11" type="primary">whiB</name>
    <name evidence="13" type="ORF">FHR32_000310</name>
</gene>
<dbReference type="RefSeq" id="WP_184752299.1">
    <property type="nucleotide sequence ID" value="NZ_BAABEK010000229.1"/>
</dbReference>
<evidence type="ECO:0000256" key="4">
    <source>
        <dbReference type="ARBA" id="ARBA00022723"/>
    </source>
</evidence>
<feature type="binding site" evidence="11">
    <location>
        <position position="59"/>
    </location>
    <ligand>
        <name>[4Fe-4S] cluster</name>
        <dbReference type="ChEBI" id="CHEBI:49883"/>
    </ligand>
</feature>
<comment type="subcellular location">
    <subcellularLocation>
        <location evidence="1 11">Cytoplasm</location>
    </subcellularLocation>
</comment>
<evidence type="ECO:0000256" key="8">
    <source>
        <dbReference type="ARBA" id="ARBA00023125"/>
    </source>
</evidence>
<evidence type="ECO:0000256" key="10">
    <source>
        <dbReference type="ARBA" id="ARBA00023163"/>
    </source>
</evidence>
<dbReference type="GO" id="GO:0045454">
    <property type="term" value="P:cell redox homeostasis"/>
    <property type="evidence" value="ECO:0007669"/>
    <property type="project" value="TreeGrafter"/>
</dbReference>
<protein>
    <recommendedName>
        <fullName evidence="11">Transcriptional regulator WhiB</fullName>
    </recommendedName>
</protein>
<dbReference type="GO" id="GO:0035731">
    <property type="term" value="F:dinitrosyl-iron complex binding"/>
    <property type="evidence" value="ECO:0007669"/>
    <property type="project" value="UniProtKB-UniRule"/>
</dbReference>
<feature type="binding site" evidence="11">
    <location>
        <position position="50"/>
    </location>
    <ligand>
        <name>[4Fe-4S] cluster</name>
        <dbReference type="ChEBI" id="CHEBI:49883"/>
    </ligand>
</feature>
<comment type="PTM">
    <text evidence="11">The Fe-S cluster can be nitrosylated by nitric oxide (NO).</text>
</comment>
<evidence type="ECO:0000259" key="12">
    <source>
        <dbReference type="PROSITE" id="PS51674"/>
    </source>
</evidence>
<dbReference type="GO" id="GO:0005737">
    <property type="term" value="C:cytoplasm"/>
    <property type="evidence" value="ECO:0007669"/>
    <property type="project" value="UniProtKB-SubCell"/>
</dbReference>
<sequence length="90" mass="10513">MTVRAWPERQYDDVTDDTSTWRDFARCGEVHPETFFPEQGCSPKAAKRICRRCEVRAECLEYALQRGEPCGVWGGLTERERRRLLYDLAA</sequence>
<reference evidence="13 14" key="1">
    <citation type="submission" date="2020-08" db="EMBL/GenBank/DDBJ databases">
        <title>Sequencing the genomes of 1000 actinobacteria strains.</title>
        <authorList>
            <person name="Klenk H.-P."/>
        </authorList>
    </citation>
    <scope>NUCLEOTIDE SEQUENCE [LARGE SCALE GENOMIC DNA]</scope>
    <source>
        <strain evidence="13 14">DSM 43023</strain>
    </source>
</reference>
<comment type="function">
    <text evidence="11">Acts as a transcriptional regulator. Probably redox-responsive. The apo- but not holo-form probably binds DNA.</text>
</comment>
<evidence type="ECO:0000313" key="14">
    <source>
        <dbReference type="Proteomes" id="UP000534286"/>
    </source>
</evidence>
<dbReference type="AlphaFoldDB" id="A0A7W7RPY2"/>
<name>A0A7W7RPY2_9ACTN</name>
<dbReference type="PANTHER" id="PTHR38839:SF4">
    <property type="entry name" value="TRANSCRIPTIONAL REGULATOR WHIB"/>
    <property type="match status" value="1"/>
</dbReference>
<feature type="binding site" evidence="11">
    <location>
        <position position="53"/>
    </location>
    <ligand>
        <name>[4Fe-4S] cluster</name>
        <dbReference type="ChEBI" id="CHEBI:49883"/>
    </ligand>
</feature>